<keyword evidence="2" id="KW-1185">Reference proteome</keyword>
<protein>
    <recommendedName>
        <fullName evidence="3">DNA helicase</fullName>
    </recommendedName>
</protein>
<dbReference type="EMBL" id="JARBHB010000001">
    <property type="protein sequence ID" value="KAJ8896920.1"/>
    <property type="molecule type" value="Genomic_DNA"/>
</dbReference>
<reference evidence="1 2" key="1">
    <citation type="submission" date="2023-02" db="EMBL/GenBank/DDBJ databases">
        <title>LHISI_Scaffold_Assembly.</title>
        <authorList>
            <person name="Stuart O.P."/>
            <person name="Cleave R."/>
            <person name="Magrath M.J.L."/>
            <person name="Mikheyev A.S."/>
        </authorList>
    </citation>
    <scope>NUCLEOTIDE SEQUENCE [LARGE SCALE GENOMIC DNA]</scope>
    <source>
        <strain evidence="1">Daus_M_001</strain>
        <tissue evidence="1">Leg muscle</tissue>
    </source>
</reference>
<evidence type="ECO:0000313" key="1">
    <source>
        <dbReference type="EMBL" id="KAJ8896920.1"/>
    </source>
</evidence>
<proteinExistence type="predicted"/>
<sequence length="566" mass="64670">MILRKVPVQVKHYEYIDTITDIEDIMLLPKLNPRNMCNGMRLLIKDLRNNIIEAIILTGPAAGQLAHIPRNTTIPTDLPLPFKRLQFPGCFSNGKLYVWVSRVGNPENQFIWLPENNKTINIVYREDIHGDSSSFLLRPSLELSNGFWPRLTSPHRAIQFVPKMFYRVEVGALGGSVQSANIVVGVPLHSSPCHMAPDIVVLEVTRVHFVKTPQCWEYFFIQNITIGLCVHATTDKHQRSYAEGLSGSKSTKMDAEILDIEKPTSYKEDITKTELHTYSPYLLGQYLRIVIRGWNPSAKDDDVPPANHYTSMEQTKLQSSTEEVIAFSRNQDVKHLHAPDCAVTSSLHSIRESVVSHDRHFTWTYSMIWRPFAARNTVRERAQLNSAKEALEFTCSGYWDMVMAMAASVGQVPCMLHASNVRKRRGKREIPKKIRERPHRKLNPIRSVRATSISRIELAASQAGQSSMHSRHYRLLIGCCDEVRPLYRTAKPSLTLLLPAYYWLTVVYKELSSNRNSGNCLESTSPPNEFAKYSWLYKHCVNYTRIQRYAGDTARLARRSDETLDE</sequence>
<gene>
    <name evidence="1" type="ORF">PR048_002266</name>
</gene>
<evidence type="ECO:0008006" key="3">
    <source>
        <dbReference type="Google" id="ProtNLM"/>
    </source>
</evidence>
<accession>A0ABQ9IL86</accession>
<name>A0ABQ9IL86_9NEOP</name>
<comment type="caution">
    <text evidence="1">The sequence shown here is derived from an EMBL/GenBank/DDBJ whole genome shotgun (WGS) entry which is preliminary data.</text>
</comment>
<dbReference type="Proteomes" id="UP001159363">
    <property type="component" value="Chromosome 1"/>
</dbReference>
<organism evidence="1 2">
    <name type="scientific">Dryococelus australis</name>
    <dbReference type="NCBI Taxonomy" id="614101"/>
    <lineage>
        <taxon>Eukaryota</taxon>
        <taxon>Metazoa</taxon>
        <taxon>Ecdysozoa</taxon>
        <taxon>Arthropoda</taxon>
        <taxon>Hexapoda</taxon>
        <taxon>Insecta</taxon>
        <taxon>Pterygota</taxon>
        <taxon>Neoptera</taxon>
        <taxon>Polyneoptera</taxon>
        <taxon>Phasmatodea</taxon>
        <taxon>Verophasmatodea</taxon>
        <taxon>Anareolatae</taxon>
        <taxon>Phasmatidae</taxon>
        <taxon>Eurycanthinae</taxon>
        <taxon>Dryococelus</taxon>
    </lineage>
</organism>
<evidence type="ECO:0000313" key="2">
    <source>
        <dbReference type="Proteomes" id="UP001159363"/>
    </source>
</evidence>